<evidence type="ECO:0000256" key="1">
    <source>
        <dbReference type="ARBA" id="ARBA00004141"/>
    </source>
</evidence>
<sequence>MMELAEDEIRNLGKVWATVLASLSYCFLTGKIIPKGFTRLVAILPIISLFFVLPLNLTSLHFCGLTSFFISWLANFKLLLFAFEKPPLSSHPPISFPRFLAIACLPIKVKTSPVSESGINPEHKPQHKSCPSHENSQNLENKQDPDKNSPTKSCPSPEKPQNLQKSPWNYIIKAALLGLFMLIYDYTHHIPQKVIWIIFSFHMYFTLEVILGGLAASAKLLIGLELEPQFNEPLLSTSLQDFWGKRWNLMVTSILRPTVYLPTRDLMTGILGRDVATLTAVMSTFVVSALMHELIFFYLGRLEPTFEVTWFFLLHGVCLCAEIYAKKRFGGGKRRIPRWVSGPATLGFMVVTGFWLFLPPLLRAVMDRRGQQEFEAMGALAKNVTCAVTLIFQWLRSFTNHHLIPLPARWLGLQGFLGP</sequence>
<dbReference type="GO" id="GO:0006629">
    <property type="term" value="P:lipid metabolic process"/>
    <property type="evidence" value="ECO:0007669"/>
    <property type="project" value="UniProtKB-KW"/>
</dbReference>
<dbReference type="InterPro" id="IPR044851">
    <property type="entry name" value="Wax_synthase"/>
</dbReference>
<proteinExistence type="inferred from homology"/>
<feature type="region of interest" description="Disordered" evidence="9">
    <location>
        <begin position="115"/>
        <end position="162"/>
    </location>
</feature>
<dbReference type="GO" id="GO:0047196">
    <property type="term" value="F:long-chain-alcohol O-fatty-acyltransferase activity"/>
    <property type="evidence" value="ECO:0007669"/>
    <property type="project" value="UniProtKB-EC"/>
</dbReference>
<accession>A0A7C8YXP6</accession>
<evidence type="ECO:0000256" key="7">
    <source>
        <dbReference type="ARBA" id="ARBA00023136"/>
    </source>
</evidence>
<evidence type="ECO:0000256" key="5">
    <source>
        <dbReference type="ARBA" id="ARBA00022989"/>
    </source>
</evidence>
<name>A0A7C8YXP6_OPUST</name>
<feature type="compositionally biased region" description="Polar residues" evidence="9">
    <location>
        <begin position="150"/>
        <end position="162"/>
    </location>
</feature>
<feature type="transmembrane region" description="Helical" evidence="10">
    <location>
        <begin position="36"/>
        <end position="55"/>
    </location>
</feature>
<evidence type="ECO:0000256" key="4">
    <source>
        <dbReference type="ARBA" id="ARBA00022692"/>
    </source>
</evidence>
<evidence type="ECO:0000313" key="12">
    <source>
        <dbReference type="EMBL" id="MBA4629378.1"/>
    </source>
</evidence>
<comment type="subcellular location">
    <subcellularLocation>
        <location evidence="1">Membrane</location>
        <topology evidence="1">Multi-pass membrane protein</topology>
    </subcellularLocation>
</comment>
<evidence type="ECO:0000256" key="3">
    <source>
        <dbReference type="ARBA" id="ARBA00022679"/>
    </source>
</evidence>
<comment type="similarity">
    <text evidence="2">Belongs to the wax synthase family.</text>
</comment>
<dbReference type="GO" id="GO:0016020">
    <property type="term" value="C:membrane"/>
    <property type="evidence" value="ECO:0007669"/>
    <property type="project" value="UniProtKB-SubCell"/>
</dbReference>
<reference evidence="12" key="1">
    <citation type="journal article" date="2013" name="J. Plant Res.">
        <title>Effect of fungi and light on seed germination of three Opuntia species from semiarid lands of central Mexico.</title>
        <authorList>
            <person name="Delgado-Sanchez P."/>
            <person name="Jimenez-Bremont J.F."/>
            <person name="Guerrero-Gonzalez Mde L."/>
            <person name="Flores J."/>
        </authorList>
    </citation>
    <scope>NUCLEOTIDE SEQUENCE</scope>
    <source>
        <tissue evidence="12">Cladode</tissue>
    </source>
</reference>
<dbReference type="EC" id="2.3.1.75" evidence="12"/>
<evidence type="ECO:0000256" key="6">
    <source>
        <dbReference type="ARBA" id="ARBA00023098"/>
    </source>
</evidence>
<evidence type="ECO:0000259" key="11">
    <source>
        <dbReference type="Pfam" id="PF13813"/>
    </source>
</evidence>
<dbReference type="AlphaFoldDB" id="A0A7C8YXP6"/>
<feature type="domain" description="Wax synthase" evidence="11">
    <location>
        <begin position="227"/>
        <end position="313"/>
    </location>
</feature>
<feature type="transmembrane region" description="Helical" evidence="10">
    <location>
        <begin position="12"/>
        <end position="30"/>
    </location>
</feature>
<dbReference type="EMBL" id="GISG01069454">
    <property type="protein sequence ID" value="MBA4629378.1"/>
    <property type="molecule type" value="Transcribed_RNA"/>
</dbReference>
<protein>
    <submittedName>
        <fullName evidence="12">Long-chain-alcohol O-fatty-acyltransferase</fullName>
        <ecNumber evidence="12">2.3.1.75</ecNumber>
    </submittedName>
</protein>
<keyword evidence="5 10" id="KW-1133">Transmembrane helix</keyword>
<dbReference type="PANTHER" id="PTHR31595">
    <property type="entry name" value="LONG-CHAIN-ALCOHOL O-FATTY-ACYLTRANSFERASE 3-RELATED"/>
    <property type="match status" value="1"/>
</dbReference>
<keyword evidence="6" id="KW-0443">Lipid metabolism</keyword>
<reference evidence="12" key="2">
    <citation type="submission" date="2020-07" db="EMBL/GenBank/DDBJ databases">
        <authorList>
            <person name="Vera ALvarez R."/>
            <person name="Arias-Moreno D.M."/>
            <person name="Jimenez-Jacinto V."/>
            <person name="Jimenez-Bremont J.F."/>
            <person name="Swaminathan K."/>
            <person name="Moose S.P."/>
            <person name="Guerrero-Gonzalez M.L."/>
            <person name="Marino-Ramirez L."/>
            <person name="Landsman D."/>
            <person name="Rodriguez-Kessler M."/>
            <person name="Delgado-Sanchez P."/>
        </authorList>
    </citation>
    <scope>NUCLEOTIDE SEQUENCE</scope>
    <source>
        <tissue evidence="12">Cladode</tissue>
    </source>
</reference>
<dbReference type="PANTHER" id="PTHR31595:SF77">
    <property type="entry name" value="ACYL-COA--STEROL O-ACYLTRANSFERASE 1-LIKE"/>
    <property type="match status" value="1"/>
</dbReference>
<feature type="transmembrane region" description="Helical" evidence="10">
    <location>
        <begin position="168"/>
        <end position="187"/>
    </location>
</feature>
<evidence type="ECO:0000256" key="9">
    <source>
        <dbReference type="SAM" id="MobiDB-lite"/>
    </source>
</evidence>
<keyword evidence="4 10" id="KW-0812">Transmembrane</keyword>
<feature type="transmembrane region" description="Helical" evidence="10">
    <location>
        <begin position="194"/>
        <end position="222"/>
    </location>
</feature>
<evidence type="ECO:0000256" key="8">
    <source>
        <dbReference type="ARBA" id="ARBA00023315"/>
    </source>
</evidence>
<evidence type="ECO:0000256" key="10">
    <source>
        <dbReference type="SAM" id="Phobius"/>
    </source>
</evidence>
<keyword evidence="7 10" id="KW-0472">Membrane</keyword>
<feature type="transmembrane region" description="Helical" evidence="10">
    <location>
        <begin position="305"/>
        <end position="324"/>
    </location>
</feature>
<dbReference type="InterPro" id="IPR032805">
    <property type="entry name" value="Wax_synthase_dom"/>
</dbReference>
<evidence type="ECO:0000256" key="2">
    <source>
        <dbReference type="ARBA" id="ARBA00007282"/>
    </source>
</evidence>
<feature type="transmembrane region" description="Helical" evidence="10">
    <location>
        <begin position="275"/>
        <end position="299"/>
    </location>
</feature>
<dbReference type="Pfam" id="PF13813">
    <property type="entry name" value="MBOAT_2"/>
    <property type="match status" value="1"/>
</dbReference>
<organism evidence="12">
    <name type="scientific">Opuntia streptacantha</name>
    <name type="common">Prickly pear cactus</name>
    <name type="synonym">Opuntia cardona</name>
    <dbReference type="NCBI Taxonomy" id="393608"/>
    <lineage>
        <taxon>Eukaryota</taxon>
        <taxon>Viridiplantae</taxon>
        <taxon>Streptophyta</taxon>
        <taxon>Embryophyta</taxon>
        <taxon>Tracheophyta</taxon>
        <taxon>Spermatophyta</taxon>
        <taxon>Magnoliopsida</taxon>
        <taxon>eudicotyledons</taxon>
        <taxon>Gunneridae</taxon>
        <taxon>Pentapetalae</taxon>
        <taxon>Caryophyllales</taxon>
        <taxon>Cactineae</taxon>
        <taxon>Cactaceae</taxon>
        <taxon>Opuntioideae</taxon>
        <taxon>Opuntia</taxon>
    </lineage>
</organism>
<keyword evidence="3 12" id="KW-0808">Transferase</keyword>
<feature type="transmembrane region" description="Helical" evidence="10">
    <location>
        <begin position="336"/>
        <end position="357"/>
    </location>
</feature>
<keyword evidence="8 12" id="KW-0012">Acyltransferase</keyword>